<dbReference type="Pfam" id="PF17010">
    <property type="entry name" value="DUF5092"/>
    <property type="match status" value="1"/>
</dbReference>
<evidence type="ECO:0000313" key="3">
    <source>
        <dbReference type="EMBL" id="ORY38436.1"/>
    </source>
</evidence>
<proteinExistence type="predicted"/>
<feature type="transmembrane region" description="Helical" evidence="2">
    <location>
        <begin position="556"/>
        <end position="573"/>
    </location>
</feature>
<keyword evidence="2" id="KW-1133">Transmembrane helix</keyword>
<dbReference type="Proteomes" id="UP000193642">
    <property type="component" value="Unassembled WGS sequence"/>
</dbReference>
<evidence type="ECO:0000313" key="4">
    <source>
        <dbReference type="Proteomes" id="UP000193642"/>
    </source>
</evidence>
<accession>A0A1Y2BUL3</accession>
<keyword evidence="2" id="KW-0472">Membrane</keyword>
<feature type="compositionally biased region" description="Polar residues" evidence="1">
    <location>
        <begin position="449"/>
        <end position="459"/>
    </location>
</feature>
<dbReference type="STRING" id="329046.A0A1Y2BUL3"/>
<sequence>MSRPAYTAIPTVLTPTDDFPDIDVHEPVESPNIPLNNLSVTIPVISKTPVAGNELDGSLAQSVVSSHPSSTISGISLDGITQGRLIKLVGIPPPQDESQGTDEEEDSPCLKDVRDLELPIRPPVITMGEDEKGRPIVDVIDSMDEDPFTLDSFERMIRAHALKGKDFLLARVATVDPQDESRFYYSYYSAHQINKVLFRTQPEEGLLHRMKAKNPLNNMIIMGDVHYYVIRAISVNIALLTNRNATTPIVSPKSIGTNPESLFEPATWADDQVLGVIAQRLSTKITRFLQITGINPPPQAATTRKLRIIMRPEGFVGETPEAVSRLQSEEDLFDGQEVSNLETYVQPVDTVLAHIEKFSAFLQTHGDSDIDYCNDFELLRERYQQEIQGTAVSTSQRKVKSSSLANDFGRTREVVTFEEWLKEAAALTSSPTKSESRDEATFGLKSRKSQTPSPDQQCATTKIKIDSPTIDEKSGKLFYIAEYLASDDDYLMKSSVRTIFRENALESDDAVLFTLPTSNNSTDGGVRNGEQHPALRNFIYAIEENGWSVSSRSFKLFLFAYFLLSVAIVKFFVPAEYTYMASFSMLFFLCLFLIIVL</sequence>
<comment type="caution">
    <text evidence="3">The sequence shown here is derived from an EMBL/GenBank/DDBJ whole genome shotgun (WGS) entry which is preliminary data.</text>
</comment>
<organism evidence="3 4">
    <name type="scientific">Rhizoclosmatium globosum</name>
    <dbReference type="NCBI Taxonomy" id="329046"/>
    <lineage>
        <taxon>Eukaryota</taxon>
        <taxon>Fungi</taxon>
        <taxon>Fungi incertae sedis</taxon>
        <taxon>Chytridiomycota</taxon>
        <taxon>Chytridiomycota incertae sedis</taxon>
        <taxon>Chytridiomycetes</taxon>
        <taxon>Chytridiales</taxon>
        <taxon>Chytriomycetaceae</taxon>
        <taxon>Rhizoclosmatium</taxon>
    </lineage>
</organism>
<feature type="region of interest" description="Disordered" evidence="1">
    <location>
        <begin position="428"/>
        <end position="459"/>
    </location>
</feature>
<evidence type="ECO:0000256" key="1">
    <source>
        <dbReference type="SAM" id="MobiDB-lite"/>
    </source>
</evidence>
<dbReference type="EMBL" id="MCGO01000044">
    <property type="protein sequence ID" value="ORY38436.1"/>
    <property type="molecule type" value="Genomic_DNA"/>
</dbReference>
<dbReference type="InterPro" id="IPR031537">
    <property type="entry name" value="DUF5092"/>
</dbReference>
<dbReference type="OrthoDB" id="2189509at2759"/>
<keyword evidence="2" id="KW-0812">Transmembrane</keyword>
<feature type="transmembrane region" description="Helical" evidence="2">
    <location>
        <begin position="579"/>
        <end position="596"/>
    </location>
</feature>
<name>A0A1Y2BUL3_9FUNG</name>
<protein>
    <submittedName>
        <fullName evidence="3">Uncharacterized protein</fullName>
    </submittedName>
</protein>
<evidence type="ECO:0000256" key="2">
    <source>
        <dbReference type="SAM" id="Phobius"/>
    </source>
</evidence>
<keyword evidence="4" id="KW-1185">Reference proteome</keyword>
<gene>
    <name evidence="3" type="ORF">BCR33DRAFT_720804</name>
</gene>
<dbReference type="AlphaFoldDB" id="A0A1Y2BUL3"/>
<reference evidence="3 4" key="1">
    <citation type="submission" date="2016-07" db="EMBL/GenBank/DDBJ databases">
        <title>Pervasive Adenine N6-methylation of Active Genes in Fungi.</title>
        <authorList>
            <consortium name="DOE Joint Genome Institute"/>
            <person name="Mondo S.J."/>
            <person name="Dannebaum R.O."/>
            <person name="Kuo R.C."/>
            <person name="Labutti K."/>
            <person name="Haridas S."/>
            <person name="Kuo A."/>
            <person name="Salamov A."/>
            <person name="Ahrendt S.R."/>
            <person name="Lipzen A."/>
            <person name="Sullivan W."/>
            <person name="Andreopoulos W.B."/>
            <person name="Clum A."/>
            <person name="Lindquist E."/>
            <person name="Daum C."/>
            <person name="Ramamoorthy G.K."/>
            <person name="Gryganskyi A."/>
            <person name="Culley D."/>
            <person name="Magnuson J.K."/>
            <person name="James T.Y."/>
            <person name="O'Malley M.A."/>
            <person name="Stajich J.E."/>
            <person name="Spatafora J.W."/>
            <person name="Visel A."/>
            <person name="Grigoriev I.V."/>
        </authorList>
    </citation>
    <scope>NUCLEOTIDE SEQUENCE [LARGE SCALE GENOMIC DNA]</scope>
    <source>
        <strain evidence="3 4">JEL800</strain>
    </source>
</reference>